<protein>
    <submittedName>
        <fullName evidence="1">DUF58 domain-containing protein</fullName>
    </submittedName>
</protein>
<evidence type="ECO:0000313" key="1">
    <source>
        <dbReference type="EMBL" id="MBC5729925.1"/>
    </source>
</evidence>
<evidence type="ECO:0000313" key="2">
    <source>
        <dbReference type="Proteomes" id="UP000660021"/>
    </source>
</evidence>
<reference evidence="1 2" key="1">
    <citation type="submission" date="2020-08" db="EMBL/GenBank/DDBJ databases">
        <title>Genome public.</title>
        <authorList>
            <person name="Liu C."/>
            <person name="Sun Q."/>
        </authorList>
    </citation>
    <scope>NUCLEOTIDE SEQUENCE [LARGE SCALE GENOMIC DNA]</scope>
    <source>
        <strain evidence="1 2">New-38</strain>
    </source>
</reference>
<accession>A0ABR7HQW7</accession>
<keyword evidence="2" id="KW-1185">Reference proteome</keyword>
<gene>
    <name evidence="1" type="ORF">H8S34_03640</name>
</gene>
<comment type="caution">
    <text evidence="1">The sequence shown here is derived from an EMBL/GenBank/DDBJ whole genome shotgun (WGS) entry which is preliminary data.</text>
</comment>
<proteinExistence type="predicted"/>
<dbReference type="Proteomes" id="UP000660021">
    <property type="component" value="Unassembled WGS sequence"/>
</dbReference>
<dbReference type="RefSeq" id="WP_101692273.1">
    <property type="nucleotide sequence ID" value="NZ_JACOPR010000002.1"/>
</dbReference>
<dbReference type="EMBL" id="JACOPR010000002">
    <property type="protein sequence ID" value="MBC5729925.1"/>
    <property type="molecule type" value="Genomic_DNA"/>
</dbReference>
<name>A0ABR7HQW7_9FIRM</name>
<organism evidence="1 2">
    <name type="scientific">Pseudoflavonifractor hominis</name>
    <dbReference type="NCBI Taxonomy" id="2763059"/>
    <lineage>
        <taxon>Bacteria</taxon>
        <taxon>Bacillati</taxon>
        <taxon>Bacillota</taxon>
        <taxon>Clostridia</taxon>
        <taxon>Eubacteriales</taxon>
        <taxon>Oscillospiraceae</taxon>
        <taxon>Pseudoflavonifractor</taxon>
    </lineage>
</organism>
<dbReference type="PANTHER" id="PTHR34351">
    <property type="entry name" value="SLR1927 PROTEIN-RELATED"/>
    <property type="match status" value="1"/>
</dbReference>
<sequence>MLHRRIAYGAALLLALLFLLCSTGYAALFFLLFLLILPLLSLALSLPAALGGTLVLTCASPSLTRGESAGWILSCSSHSPFPLTRFRARVVLEDPFSAQRLIRQVDIREGAGTWEQDIPAEHCGAWTCTVYRPRLCDFLGLFSLPLSVPKPDTRYVLPAPMEAGPVPQLIGEGGHSVQWKVRPGGGNTEDYDLREYRPGDPMRLVHWKLSSKREELVVKEMLEPCRPTLLLTFDHFGTPEDLDAVLDRLLAISRLLLEQNTPHVIQWAHPVSGAVESCPVTDAAALMDAVQRILIQPAPLQGHSILDAAAPPPAGDGPPRRLHVTPTLWQEGGWL</sequence>